<sequence length="173" mass="19841">MKFFLFISSLLLSACTSNMGTVLSNEIYAQDKYEAHSGIIETVKLNEDIRIDYKSNEYLQMEHSKEDSLRRTKTTSELISFYKGGIVIVNVSDITIDAASPQYWEIIVEDMNGREIVRKQGSRSTPYYTTKDGYVKWNSAIVVGLREPIIKKFKVFVYHRIGKTQSEFIVNAS</sequence>
<dbReference type="RefSeq" id="WP_263686644.1">
    <property type="nucleotide sequence ID" value="NZ_JAJVCY010000087.1"/>
</dbReference>
<dbReference type="AlphaFoldDB" id="A0AAW5RUA3"/>
<feature type="chain" id="PRO_5043745023" evidence="1">
    <location>
        <begin position="21"/>
        <end position="173"/>
    </location>
</feature>
<protein>
    <submittedName>
        <fullName evidence="2">Uncharacterized protein</fullName>
    </submittedName>
</protein>
<feature type="signal peptide" evidence="1">
    <location>
        <begin position="1"/>
        <end position="20"/>
    </location>
</feature>
<evidence type="ECO:0000256" key="1">
    <source>
        <dbReference type="SAM" id="SignalP"/>
    </source>
</evidence>
<comment type="caution">
    <text evidence="2">The sequence shown here is derived from an EMBL/GenBank/DDBJ whole genome shotgun (WGS) entry which is preliminary data.</text>
</comment>
<gene>
    <name evidence="2" type="ORF">LZT28_21920</name>
</gene>
<proteinExistence type="predicted"/>
<reference evidence="2" key="1">
    <citation type="submission" date="2022-01" db="EMBL/GenBank/DDBJ databases">
        <title>Comparison of Fish pathogen Aeromonas spp.</title>
        <authorList>
            <person name="Dubey S."/>
            <person name="Sorum H."/>
            <person name="Munangandu H.M."/>
        </authorList>
    </citation>
    <scope>NUCLEOTIDE SEQUENCE</scope>
    <source>
        <strain evidence="2">SD/21-15</strain>
    </source>
</reference>
<accession>A0AAW5RUA3</accession>
<dbReference type="EMBL" id="JAJVCY010000087">
    <property type="protein sequence ID" value="MCV3290843.1"/>
    <property type="molecule type" value="Genomic_DNA"/>
</dbReference>
<dbReference type="PROSITE" id="PS51257">
    <property type="entry name" value="PROKAR_LIPOPROTEIN"/>
    <property type="match status" value="1"/>
</dbReference>
<dbReference type="Proteomes" id="UP001208651">
    <property type="component" value="Unassembled WGS sequence"/>
</dbReference>
<keyword evidence="1" id="KW-0732">Signal</keyword>
<organism evidence="2 3">
    <name type="scientific">Aeromonas media</name>
    <dbReference type="NCBI Taxonomy" id="651"/>
    <lineage>
        <taxon>Bacteria</taxon>
        <taxon>Pseudomonadati</taxon>
        <taxon>Pseudomonadota</taxon>
        <taxon>Gammaproteobacteria</taxon>
        <taxon>Aeromonadales</taxon>
        <taxon>Aeromonadaceae</taxon>
        <taxon>Aeromonas</taxon>
    </lineage>
</organism>
<name>A0AAW5RUA3_AERME</name>
<evidence type="ECO:0000313" key="3">
    <source>
        <dbReference type="Proteomes" id="UP001208651"/>
    </source>
</evidence>
<evidence type="ECO:0000313" key="2">
    <source>
        <dbReference type="EMBL" id="MCV3290843.1"/>
    </source>
</evidence>